<dbReference type="EMBL" id="PKMF04000001">
    <property type="protein sequence ID" value="KAK7861512.1"/>
    <property type="molecule type" value="Genomic_DNA"/>
</dbReference>
<keyword evidence="4 14" id="KW-0575">Peroxidase</keyword>
<feature type="binding site" evidence="10">
    <location>
        <position position="102"/>
    </location>
    <ligand>
        <name>Ca(2+)</name>
        <dbReference type="ChEBI" id="CHEBI:29108"/>
        <label>2</label>
    </ligand>
</feature>
<organism evidence="14">
    <name type="scientific">Quercus suber</name>
    <name type="common">Cork oak</name>
    <dbReference type="NCBI Taxonomy" id="58331"/>
    <lineage>
        <taxon>Eukaryota</taxon>
        <taxon>Viridiplantae</taxon>
        <taxon>Streptophyta</taxon>
        <taxon>Embryophyta</taxon>
        <taxon>Tracheophyta</taxon>
        <taxon>Spermatophyta</taxon>
        <taxon>Magnoliopsida</taxon>
        <taxon>eudicotyledons</taxon>
        <taxon>Gunneridae</taxon>
        <taxon>Pentapetalae</taxon>
        <taxon>rosids</taxon>
        <taxon>fabids</taxon>
        <taxon>Fagales</taxon>
        <taxon>Fagaceae</taxon>
        <taxon>Quercus</taxon>
    </lineage>
</organism>
<dbReference type="PANTHER" id="PTHR31388">
    <property type="entry name" value="PEROXIDASE 72-RELATED"/>
    <property type="match status" value="1"/>
</dbReference>
<comment type="cofactor">
    <cofactor evidence="10">
        <name>Ca(2+)</name>
        <dbReference type="ChEBI" id="CHEBI:29108"/>
    </cofactor>
    <text evidence="10">Binds 2 calcium ions per subunit.</text>
</comment>
<feature type="binding site" description="axial binding residue" evidence="10">
    <location>
        <position position="49"/>
    </location>
    <ligand>
        <name>heme b</name>
        <dbReference type="ChEBI" id="CHEBI:60344"/>
    </ligand>
    <ligandPart>
        <name>Fe</name>
        <dbReference type="ChEBI" id="CHEBI:18248"/>
    </ligandPart>
</feature>
<keyword evidence="6 10" id="KW-0479">Metal-binding</keyword>
<evidence type="ECO:0000256" key="2">
    <source>
        <dbReference type="ARBA" id="ARBA00002322"/>
    </source>
</evidence>
<dbReference type="GO" id="GO:0020037">
    <property type="term" value="F:heme binding"/>
    <property type="evidence" value="ECO:0007669"/>
    <property type="project" value="InterPro"/>
</dbReference>
<evidence type="ECO:0000256" key="1">
    <source>
        <dbReference type="ARBA" id="ARBA00000189"/>
    </source>
</evidence>
<dbReference type="EC" id="1.11.1.7" evidence="3"/>
<name>A0AAW0MC33_QUESU</name>
<dbReference type="GO" id="GO:0006979">
    <property type="term" value="P:response to oxidative stress"/>
    <property type="evidence" value="ECO:0007669"/>
    <property type="project" value="InterPro"/>
</dbReference>
<feature type="disulfide bond" evidence="11">
    <location>
        <begin position="56"/>
        <end position="81"/>
    </location>
</feature>
<evidence type="ECO:0000313" key="14">
    <source>
        <dbReference type="EMBL" id="KAK7861512.1"/>
    </source>
</evidence>
<dbReference type="InterPro" id="IPR002016">
    <property type="entry name" value="Haem_peroxidase"/>
</dbReference>
<comment type="function">
    <text evidence="2">Removal of H(2)O(2), oxidation of toxic reductants, biosynthesis and degradation of lignin, suberization, auxin catabolism, response to environmental stresses such as wounding, pathogen attack and oxidative stress. These functions might be dependent on each isozyme/isoform in each plant tissue.</text>
</comment>
<evidence type="ECO:0000259" key="13">
    <source>
        <dbReference type="PROSITE" id="PS50873"/>
    </source>
</evidence>
<dbReference type="GO" id="GO:0140825">
    <property type="term" value="F:lactoperoxidase activity"/>
    <property type="evidence" value="ECO:0007669"/>
    <property type="project" value="UniProtKB-EC"/>
</dbReference>
<keyword evidence="9 11" id="KW-1015">Disulfide bond</keyword>
<keyword evidence="7" id="KW-0560">Oxidoreductase</keyword>
<dbReference type="InterPro" id="IPR010255">
    <property type="entry name" value="Haem_peroxidase_sf"/>
</dbReference>
<evidence type="ECO:0000256" key="3">
    <source>
        <dbReference type="ARBA" id="ARBA00012313"/>
    </source>
</evidence>
<dbReference type="FunFam" id="1.10.420.10:FF:000001">
    <property type="entry name" value="Peroxidase"/>
    <property type="match status" value="1"/>
</dbReference>
<evidence type="ECO:0000256" key="9">
    <source>
        <dbReference type="ARBA" id="ARBA00023157"/>
    </source>
</evidence>
<dbReference type="PROSITE" id="PS50873">
    <property type="entry name" value="PEROXIDASE_4"/>
    <property type="match status" value="1"/>
</dbReference>
<dbReference type="Pfam" id="PF00141">
    <property type="entry name" value="peroxidase"/>
    <property type="match status" value="1"/>
</dbReference>
<proteinExistence type="inferred from homology"/>
<dbReference type="Gene3D" id="1.10.420.10">
    <property type="entry name" value="Peroxidase, domain 2"/>
    <property type="match status" value="1"/>
</dbReference>
<reference evidence="14" key="2">
    <citation type="journal article" date="2018" name="Sci. Data">
        <title>The draft genome sequence of cork oak.</title>
        <authorList>
            <person name="Ramos A.M."/>
            <person name="Usie A."/>
            <person name="Barbosa P."/>
            <person name="Barros P.M."/>
            <person name="Capote T."/>
            <person name="Chaves I."/>
            <person name="Simoes F."/>
            <person name="Abreu I."/>
            <person name="Carrasquinho I."/>
            <person name="Faro C."/>
            <person name="Guimaraes J.B."/>
            <person name="Mendonca D."/>
            <person name="Nobrega F."/>
            <person name="Rodrigues L."/>
            <person name="Saibo N.J.M."/>
            <person name="Varela M.C."/>
            <person name="Egas C."/>
            <person name="Matos J."/>
            <person name="Miguel C.M."/>
            <person name="Oliveira M.M."/>
            <person name="Ricardo C.P."/>
            <person name="Goncalves S."/>
        </authorList>
    </citation>
    <scope>NUCLEOTIDE SEQUENCE [LARGE SCALE GENOMIC DNA]</scope>
    <source>
        <strain evidence="14">HL8</strain>
    </source>
</reference>
<keyword evidence="5" id="KW-0349">Heme</keyword>
<evidence type="ECO:0000256" key="10">
    <source>
        <dbReference type="PIRSR" id="PIRSR600823-3"/>
    </source>
</evidence>
<dbReference type="InterPro" id="IPR000823">
    <property type="entry name" value="Peroxidase_pln"/>
</dbReference>
<evidence type="ECO:0000256" key="12">
    <source>
        <dbReference type="RuleBase" id="RU004241"/>
    </source>
</evidence>
<keyword evidence="8 10" id="KW-0408">Iron</keyword>
<dbReference type="PRINTS" id="PR00461">
    <property type="entry name" value="PLPEROXIDASE"/>
</dbReference>
<sequence length="167" mass="18147">MTHKTILSAFISGVGQNEKKWIKSLPLIMRMNVDLNGLVSVGNKCWGSHTIGEAKCRVIRHRIYHDANIDPSYATSLKPNCPSIGGDDNLALLDVTTPTYFDNAYYKNLLSKKGLLHSDQLLFNGGSTDFQVGACSSNSASFLTDFANAMVKMGNLSPLTGISVESM</sequence>
<evidence type="ECO:0000256" key="8">
    <source>
        <dbReference type="ARBA" id="ARBA00023004"/>
    </source>
</evidence>
<reference evidence="14" key="1">
    <citation type="submission" date="2017-12" db="EMBL/GenBank/DDBJ databases">
        <authorList>
            <person name="Barbosa P."/>
            <person name="Usie A."/>
            <person name="Ramos A.M."/>
        </authorList>
    </citation>
    <scope>NUCLEOTIDE SEQUENCE</scope>
    <source>
        <strain evidence="14">HL8</strain>
        <tissue evidence="14">Leaves</tissue>
    </source>
</reference>
<comment type="catalytic activity">
    <reaction evidence="1">
        <text>2 a phenolic donor + H2O2 = 2 a phenolic radical donor + 2 H2O</text>
        <dbReference type="Rhea" id="RHEA:56136"/>
        <dbReference type="ChEBI" id="CHEBI:15377"/>
        <dbReference type="ChEBI" id="CHEBI:16240"/>
        <dbReference type="ChEBI" id="CHEBI:139520"/>
        <dbReference type="ChEBI" id="CHEBI:139521"/>
        <dbReference type="EC" id="1.11.1.7"/>
    </reaction>
</comment>
<comment type="cofactor">
    <cofactor evidence="10">
        <name>heme b</name>
        <dbReference type="ChEBI" id="CHEBI:60344"/>
    </cofactor>
    <text evidence="10">Binds 1 heme b (iron(II)-protoporphyrin IX) group per subunit.</text>
</comment>
<keyword evidence="10" id="KW-0106">Calcium</keyword>
<evidence type="ECO:0000256" key="4">
    <source>
        <dbReference type="ARBA" id="ARBA00022559"/>
    </source>
</evidence>
<evidence type="ECO:0000256" key="5">
    <source>
        <dbReference type="ARBA" id="ARBA00022617"/>
    </source>
</evidence>
<feature type="binding site" evidence="10">
    <location>
        <position position="94"/>
    </location>
    <ligand>
        <name>Ca(2+)</name>
        <dbReference type="ChEBI" id="CHEBI:29108"/>
        <label>2</label>
    </ligand>
</feature>
<protein>
    <recommendedName>
        <fullName evidence="3">peroxidase</fullName>
        <ecNumber evidence="3">1.11.1.7</ecNumber>
    </recommendedName>
</protein>
<comment type="caution">
    <text evidence="14">The sequence shown here is derived from an EMBL/GenBank/DDBJ whole genome shotgun (WGS) entry which is preliminary data.</text>
</comment>
<feature type="binding site" evidence="10">
    <location>
        <position position="50"/>
    </location>
    <ligand>
        <name>Ca(2+)</name>
        <dbReference type="ChEBI" id="CHEBI:29108"/>
        <label>2</label>
    </ligand>
</feature>
<dbReference type="PANTHER" id="PTHR31388:SF247">
    <property type="entry name" value="PEROXIDASE"/>
    <property type="match status" value="1"/>
</dbReference>
<dbReference type="SUPFAM" id="SSF48113">
    <property type="entry name" value="Heme-dependent peroxidases"/>
    <property type="match status" value="1"/>
</dbReference>
<accession>A0AAW0MC33</accession>
<comment type="similarity">
    <text evidence="12">Belongs to the peroxidase family.</text>
</comment>
<dbReference type="GO" id="GO:0046872">
    <property type="term" value="F:metal ion binding"/>
    <property type="evidence" value="ECO:0007669"/>
    <property type="project" value="UniProtKB-KW"/>
</dbReference>
<feature type="domain" description="Plant heme peroxidase family profile" evidence="13">
    <location>
        <begin position="31"/>
        <end position="167"/>
    </location>
</feature>
<evidence type="ECO:0000256" key="7">
    <source>
        <dbReference type="ARBA" id="ARBA00023002"/>
    </source>
</evidence>
<gene>
    <name evidence="14" type="primary">PNC1_1</name>
    <name evidence="14" type="ORF">CFP56_000254</name>
</gene>
<reference evidence="14" key="3">
    <citation type="submission" date="2023-07" db="EMBL/GenBank/DDBJ databases">
        <title>An improved reference 1 genome and first organelle genomes of Quercus suber.</title>
        <authorList>
            <consortium name="Genosuber Consortium"/>
            <person name="Usie A."/>
            <person name="Serra O."/>
            <person name="Barros P."/>
        </authorList>
    </citation>
    <scope>NUCLEOTIDE SEQUENCE</scope>
    <source>
        <strain evidence="14">HL8</strain>
        <tissue evidence="14">Leaves</tissue>
    </source>
</reference>
<dbReference type="AlphaFoldDB" id="A0AAW0MC33"/>
<evidence type="ECO:0000256" key="6">
    <source>
        <dbReference type="ARBA" id="ARBA00022723"/>
    </source>
</evidence>
<evidence type="ECO:0000256" key="11">
    <source>
        <dbReference type="PIRSR" id="PIRSR600823-5"/>
    </source>
</evidence>
<feature type="binding site" evidence="10">
    <location>
        <position position="97"/>
    </location>
    <ligand>
        <name>Ca(2+)</name>
        <dbReference type="ChEBI" id="CHEBI:29108"/>
        <label>2</label>
    </ligand>
</feature>